<name>A0A6P5Y8S9_DURZI</name>
<dbReference type="PANTHER" id="PTHR48146">
    <property type="entry name" value="K-STIMULATED PYROPHOSPHATE-ENERGIZED SODIUM PUMP PROTEIN"/>
    <property type="match status" value="1"/>
</dbReference>
<dbReference type="OrthoDB" id="19610at2759"/>
<dbReference type="RefSeq" id="XP_022736770.1">
    <property type="nucleotide sequence ID" value="XM_022881035.1"/>
</dbReference>
<dbReference type="KEGG" id="dzi:111289753"/>
<dbReference type="RefSeq" id="XP_022736768.1">
    <property type="nucleotide sequence ID" value="XM_022881033.1"/>
</dbReference>
<organism evidence="1 3">
    <name type="scientific">Durio zibethinus</name>
    <name type="common">Durian</name>
    <dbReference type="NCBI Taxonomy" id="66656"/>
    <lineage>
        <taxon>Eukaryota</taxon>
        <taxon>Viridiplantae</taxon>
        <taxon>Streptophyta</taxon>
        <taxon>Embryophyta</taxon>
        <taxon>Tracheophyta</taxon>
        <taxon>Spermatophyta</taxon>
        <taxon>Magnoliopsida</taxon>
        <taxon>eudicotyledons</taxon>
        <taxon>Gunneridae</taxon>
        <taxon>Pentapetalae</taxon>
        <taxon>rosids</taxon>
        <taxon>malvids</taxon>
        <taxon>Malvales</taxon>
        <taxon>Malvaceae</taxon>
        <taxon>Helicteroideae</taxon>
        <taxon>Durio</taxon>
    </lineage>
</organism>
<accession>A0A6P5Y8S9</accession>
<sequence length="123" mass="14260">MHQLFEVQLDMYYFVIPLCSLRCNKCFLYLLDEVALEQTRLNKISAQLEKLESFLKQCRTFPNAFLIGGPADILVIELADQVETVLLHYLSQIKFLEGMELRVATRTRLKTYLYSYTSPGGPM</sequence>
<reference evidence="2 3" key="1">
    <citation type="submission" date="2025-04" db="UniProtKB">
        <authorList>
            <consortium name="RefSeq"/>
        </authorList>
    </citation>
    <scope>IDENTIFICATION</scope>
    <source>
        <tissue evidence="2 3">Fruit stalk</tissue>
    </source>
</reference>
<evidence type="ECO:0000313" key="3">
    <source>
        <dbReference type="RefSeq" id="XP_022736770.1"/>
    </source>
</evidence>
<dbReference type="PANTHER" id="PTHR48146:SF2">
    <property type="entry name" value="K-STIMULATED PYROPHOSPHATE-ENERGIZED SODIUM PUMP PROTEIN"/>
    <property type="match status" value="1"/>
</dbReference>
<dbReference type="Proteomes" id="UP000515121">
    <property type="component" value="Unplaced"/>
</dbReference>
<protein>
    <submittedName>
        <fullName evidence="2 3">Uncharacterized protein LOC111289753 isoform X1</fullName>
    </submittedName>
</protein>
<dbReference type="AlphaFoldDB" id="A0A6P5Y8S9"/>
<evidence type="ECO:0000313" key="1">
    <source>
        <dbReference type="Proteomes" id="UP000515121"/>
    </source>
</evidence>
<proteinExistence type="predicted"/>
<dbReference type="GeneID" id="111289753"/>
<gene>
    <name evidence="2 3" type="primary">LOC111289753</name>
</gene>
<evidence type="ECO:0000313" key="2">
    <source>
        <dbReference type="RefSeq" id="XP_022736768.1"/>
    </source>
</evidence>
<keyword evidence="1" id="KW-1185">Reference proteome</keyword>